<evidence type="ECO:0000256" key="1">
    <source>
        <dbReference type="SAM" id="Phobius"/>
    </source>
</evidence>
<evidence type="ECO:0000313" key="2">
    <source>
        <dbReference type="EMBL" id="BAE19512.1"/>
    </source>
</evidence>
<proteinExistence type="predicted"/>
<dbReference type="EMBL" id="AP008934">
    <property type="protein sequence ID" value="BAE19512.1"/>
    <property type="molecule type" value="Genomic_DNA"/>
</dbReference>
<protein>
    <submittedName>
        <fullName evidence="2">Uncharacterized protein</fullName>
    </submittedName>
</protein>
<accession>Q49UQ6</accession>
<organism evidence="2 3">
    <name type="scientific">Staphylococcus saprophyticus subsp. saprophyticus (strain ATCC 15305 / DSM 20229 / NCIMB 8711 / NCTC 7292 / S-41)</name>
    <dbReference type="NCBI Taxonomy" id="342451"/>
    <lineage>
        <taxon>Bacteria</taxon>
        <taxon>Bacillati</taxon>
        <taxon>Bacillota</taxon>
        <taxon>Bacilli</taxon>
        <taxon>Bacillales</taxon>
        <taxon>Staphylococcaceae</taxon>
        <taxon>Staphylococcus</taxon>
    </lineage>
</organism>
<dbReference type="Proteomes" id="UP000006371">
    <property type="component" value="Chromosome"/>
</dbReference>
<dbReference type="HOGENOM" id="CLU_218815_0_0_9"/>
<keyword evidence="1" id="KW-0812">Transmembrane</keyword>
<keyword evidence="1" id="KW-0472">Membrane</keyword>
<evidence type="ECO:0000313" key="3">
    <source>
        <dbReference type="Proteomes" id="UP000006371"/>
    </source>
</evidence>
<dbReference type="AlphaFoldDB" id="Q49UQ6"/>
<sequence length="42" mass="4671">MDILIGLLIKIIDIIVSIVSIFERKTAKLLSKLSKSKDKTKG</sequence>
<feature type="transmembrane region" description="Helical" evidence="1">
    <location>
        <begin position="6"/>
        <end position="22"/>
    </location>
</feature>
<keyword evidence="3" id="KW-1185">Reference proteome</keyword>
<name>Q49UQ6_STAS1</name>
<keyword evidence="1" id="KW-1133">Transmembrane helix</keyword>
<dbReference type="KEGG" id="ssp:SSP2367"/>
<reference evidence="2 3" key="1">
    <citation type="journal article" date="2005" name="Proc. Natl. Acad. Sci. U.S.A.">
        <title>Whole genome sequence of Staphylococcus saprophyticus reveals the pathogenesis of uncomplicated urinary tract infection.</title>
        <authorList>
            <person name="Kuroda M."/>
            <person name="Yamashita A."/>
            <person name="Hirakawa H."/>
            <person name="Kumano M."/>
            <person name="Morikawa K."/>
            <person name="Higashide M."/>
            <person name="Maruyama A."/>
            <person name="Inose Y."/>
            <person name="Matoba K."/>
            <person name="Toh H."/>
            <person name="Kuhara S."/>
            <person name="Hattori M."/>
            <person name="Ohta T."/>
        </authorList>
    </citation>
    <scope>NUCLEOTIDE SEQUENCE [LARGE SCALE GENOMIC DNA]</scope>
    <source>
        <strain evidence="3">ATCC 15305 / DSM 20229 / NCIMB 8711 / NCTC 7292 / S-41</strain>
    </source>
</reference>
<gene>
    <name evidence="2" type="ordered locus">SSP2367</name>
</gene>